<gene>
    <name evidence="3" type="ORF">BJ878DRAFT_78168</name>
</gene>
<dbReference type="InterPro" id="IPR036691">
    <property type="entry name" value="Endo/exonu/phosph_ase_sf"/>
</dbReference>
<dbReference type="SUPFAM" id="SSF56219">
    <property type="entry name" value="DNase I-like"/>
    <property type="match status" value="1"/>
</dbReference>
<keyword evidence="1" id="KW-0812">Transmembrane</keyword>
<dbReference type="SMART" id="SM00128">
    <property type="entry name" value="IPPc"/>
    <property type="match status" value="1"/>
</dbReference>
<evidence type="ECO:0000313" key="4">
    <source>
        <dbReference type="Proteomes" id="UP000887226"/>
    </source>
</evidence>
<dbReference type="EMBL" id="MU253916">
    <property type="protein sequence ID" value="KAG9244297.1"/>
    <property type="molecule type" value="Genomic_DNA"/>
</dbReference>
<evidence type="ECO:0000313" key="3">
    <source>
        <dbReference type="EMBL" id="KAG9244297.1"/>
    </source>
</evidence>
<dbReference type="InterPro" id="IPR000300">
    <property type="entry name" value="IPPc"/>
</dbReference>
<keyword evidence="4" id="KW-1185">Reference proteome</keyword>
<dbReference type="PANTHER" id="PTHR11200">
    <property type="entry name" value="INOSITOL 5-PHOSPHATASE"/>
    <property type="match status" value="1"/>
</dbReference>
<evidence type="ECO:0000256" key="1">
    <source>
        <dbReference type="SAM" id="Phobius"/>
    </source>
</evidence>
<dbReference type="GO" id="GO:0046856">
    <property type="term" value="P:phosphatidylinositol dephosphorylation"/>
    <property type="evidence" value="ECO:0007669"/>
    <property type="project" value="InterPro"/>
</dbReference>
<dbReference type="Proteomes" id="UP000887226">
    <property type="component" value="Unassembled WGS sequence"/>
</dbReference>
<dbReference type="OrthoDB" id="62798at2759"/>
<reference evidence="3" key="1">
    <citation type="journal article" date="2021" name="IMA Fungus">
        <title>Genomic characterization of three marine fungi, including Emericellopsis atlantica sp. nov. with signatures of a generalist lifestyle and marine biomass degradation.</title>
        <authorList>
            <person name="Hagestad O.C."/>
            <person name="Hou L."/>
            <person name="Andersen J.H."/>
            <person name="Hansen E.H."/>
            <person name="Altermark B."/>
            <person name="Li C."/>
            <person name="Kuhnert E."/>
            <person name="Cox R.J."/>
            <person name="Crous P.W."/>
            <person name="Spatafora J.W."/>
            <person name="Lail K."/>
            <person name="Amirebrahimi M."/>
            <person name="Lipzen A."/>
            <person name="Pangilinan J."/>
            <person name="Andreopoulos W."/>
            <person name="Hayes R.D."/>
            <person name="Ng V."/>
            <person name="Grigoriev I.V."/>
            <person name="Jackson S.A."/>
            <person name="Sutton T.D.S."/>
            <person name="Dobson A.D.W."/>
            <person name="Rama T."/>
        </authorList>
    </citation>
    <scope>NUCLEOTIDE SEQUENCE</scope>
    <source>
        <strain evidence="3">TRa3180A</strain>
    </source>
</reference>
<dbReference type="AlphaFoldDB" id="A0A9P7Z2U3"/>
<name>A0A9P7Z2U3_9HELO</name>
<dbReference type="Gene3D" id="3.60.10.10">
    <property type="entry name" value="Endonuclease/exonuclease/phosphatase"/>
    <property type="match status" value="1"/>
</dbReference>
<proteinExistence type="predicted"/>
<evidence type="ECO:0000259" key="2">
    <source>
        <dbReference type="SMART" id="SM00128"/>
    </source>
</evidence>
<protein>
    <submittedName>
        <fullName evidence="3">Inositol 5-phosphatase-like protein</fullName>
    </submittedName>
</protein>
<accession>A0A9P7Z2U3</accession>
<sequence length="447" mass="50044">MVDDVRAYIFTFNCGRDYIDVDAFASQFFDGLSRRIIPDLIVICLQEIGPVGASLIGGSHLVPYFSKIHSAVQKAAHDQFPEDEPEQDLYKLMVAKNAGMIGIMVFARDEDTVENLETGGVGFGKANMGDKAAVGARFTYSSGKDSTELTFVSAHLAAGEIALARRNEDWKSIVRRLVFSSMADGGPDTALSGSGEEEVLLSISPQDGSIFKSTSHLFVAGDFNYRTSILSPAPNDHIEVFPQPHHDKSSPQHYTSLFENDQLNQERAAGRTMHGLIEAQVTFPPTYKYEIKEPFLMPDEDLVKWHWATHRWPSWCDRILYLPIPSWVKHEHPDAHIRTYRYAALPQQPTTDHRAVTLEVEVPLIPILQPTSNDVARLVKDRDNDPRINPPWTIDMDWKRKQVTARRLELVSGYTTYFTTTGEGVVLLLALIGGAIATVFALRAMLW</sequence>
<dbReference type="PANTHER" id="PTHR11200:SF286">
    <property type="entry name" value="5-PHOSPHATASE, PUTATIVE (AFU_ORTHOLOGUE AFUA_5G07600)-RELATED"/>
    <property type="match status" value="1"/>
</dbReference>
<dbReference type="InterPro" id="IPR046985">
    <property type="entry name" value="IP5"/>
</dbReference>
<feature type="transmembrane region" description="Helical" evidence="1">
    <location>
        <begin position="425"/>
        <end position="446"/>
    </location>
</feature>
<keyword evidence="1" id="KW-1133">Transmembrane helix</keyword>
<organism evidence="3 4">
    <name type="scientific">Calycina marina</name>
    <dbReference type="NCBI Taxonomy" id="1763456"/>
    <lineage>
        <taxon>Eukaryota</taxon>
        <taxon>Fungi</taxon>
        <taxon>Dikarya</taxon>
        <taxon>Ascomycota</taxon>
        <taxon>Pezizomycotina</taxon>
        <taxon>Leotiomycetes</taxon>
        <taxon>Helotiales</taxon>
        <taxon>Pezizellaceae</taxon>
        <taxon>Calycina</taxon>
    </lineage>
</organism>
<dbReference type="GO" id="GO:0004439">
    <property type="term" value="F:phosphatidylinositol-4,5-bisphosphate 5-phosphatase activity"/>
    <property type="evidence" value="ECO:0007669"/>
    <property type="project" value="TreeGrafter"/>
</dbReference>
<comment type="caution">
    <text evidence="3">The sequence shown here is derived from an EMBL/GenBank/DDBJ whole genome shotgun (WGS) entry which is preliminary data.</text>
</comment>
<dbReference type="Pfam" id="PF22669">
    <property type="entry name" value="Exo_endo_phos2"/>
    <property type="match status" value="1"/>
</dbReference>
<keyword evidence="1" id="KW-0472">Membrane</keyword>
<feature type="domain" description="Inositol polyphosphate-related phosphatase" evidence="2">
    <location>
        <begin position="3"/>
        <end position="368"/>
    </location>
</feature>